<dbReference type="PANTHER" id="PTHR31851">
    <property type="entry name" value="FE(2+)/MN(2+) TRANSPORTER PCL1"/>
    <property type="match status" value="1"/>
</dbReference>
<organism evidence="7 8">
    <name type="scientific">Rhodopirellula bahusiensis</name>
    <dbReference type="NCBI Taxonomy" id="2014065"/>
    <lineage>
        <taxon>Bacteria</taxon>
        <taxon>Pseudomonadati</taxon>
        <taxon>Planctomycetota</taxon>
        <taxon>Planctomycetia</taxon>
        <taxon>Pirellulales</taxon>
        <taxon>Pirellulaceae</taxon>
        <taxon>Rhodopirellula</taxon>
    </lineage>
</organism>
<feature type="region of interest" description="Disordered" evidence="5">
    <location>
        <begin position="1"/>
        <end position="20"/>
    </location>
</feature>
<evidence type="ECO:0000256" key="5">
    <source>
        <dbReference type="SAM" id="MobiDB-lite"/>
    </source>
</evidence>
<evidence type="ECO:0000256" key="4">
    <source>
        <dbReference type="ARBA" id="ARBA00023136"/>
    </source>
</evidence>
<dbReference type="EMBL" id="NIZW01000014">
    <property type="protein sequence ID" value="PHQ33892.1"/>
    <property type="molecule type" value="Genomic_DNA"/>
</dbReference>
<dbReference type="GeneID" id="90610014"/>
<dbReference type="AlphaFoldDB" id="A0A2G1W4E4"/>
<name>A0A2G1W4E4_9BACT</name>
<keyword evidence="3 6" id="KW-1133">Transmembrane helix</keyword>
<sequence>MIFDTRAKKEDAPDSKTLAAEHTREAIGRRLDEGLRPDYLPDFVYGAIDGTVTTFAVVSGVAGASLSPSIVIVLGLANLVGDGFSMAASNFSGTRVERQQFEKMRAREEHEIDTYPSGEREEIRQIMNRKGFEGDDLERAVTIITQDKERWVRVMLTDELGLSLSAKSPLVAAATTFVAFLILGFLPLFPFVFAAITGGVGDTLDHGTYLQSTILTAAAFFLVGAVKSRFIAQSWLFSGLETLALGGSAAAIAYFIGKAISNWV</sequence>
<proteinExistence type="predicted"/>
<evidence type="ECO:0000256" key="1">
    <source>
        <dbReference type="ARBA" id="ARBA00004127"/>
    </source>
</evidence>
<evidence type="ECO:0000256" key="6">
    <source>
        <dbReference type="SAM" id="Phobius"/>
    </source>
</evidence>
<dbReference type="Pfam" id="PF01988">
    <property type="entry name" value="VIT1"/>
    <property type="match status" value="1"/>
</dbReference>
<protein>
    <recommendedName>
        <fullName evidence="9">Iron transporter</fullName>
    </recommendedName>
</protein>
<feature type="transmembrane region" description="Helical" evidence="6">
    <location>
        <begin position="170"/>
        <end position="196"/>
    </location>
</feature>
<evidence type="ECO:0000313" key="8">
    <source>
        <dbReference type="Proteomes" id="UP000225740"/>
    </source>
</evidence>
<dbReference type="OrthoDB" id="9781619at2"/>
<feature type="transmembrane region" description="Helical" evidence="6">
    <location>
        <begin position="235"/>
        <end position="256"/>
    </location>
</feature>
<reference evidence="7 8" key="1">
    <citation type="submission" date="2017-06" db="EMBL/GenBank/DDBJ databases">
        <title>Description of Rhodopirellula bahusiensis sp. nov.</title>
        <authorList>
            <person name="Kizina J."/>
            <person name="Harder J."/>
        </authorList>
    </citation>
    <scope>NUCLEOTIDE SEQUENCE [LARGE SCALE GENOMIC DNA]</scope>
    <source>
        <strain evidence="7 8">SWK21</strain>
    </source>
</reference>
<keyword evidence="8" id="KW-1185">Reference proteome</keyword>
<evidence type="ECO:0000256" key="2">
    <source>
        <dbReference type="ARBA" id="ARBA00022692"/>
    </source>
</evidence>
<dbReference type="GO" id="GO:0012505">
    <property type="term" value="C:endomembrane system"/>
    <property type="evidence" value="ECO:0007669"/>
    <property type="project" value="UniProtKB-SubCell"/>
</dbReference>
<evidence type="ECO:0000313" key="7">
    <source>
        <dbReference type="EMBL" id="PHQ33892.1"/>
    </source>
</evidence>
<comment type="caution">
    <text evidence="7">The sequence shown here is derived from an EMBL/GenBank/DDBJ whole genome shotgun (WGS) entry which is preliminary data.</text>
</comment>
<dbReference type="GO" id="GO:0030026">
    <property type="term" value="P:intracellular manganese ion homeostasis"/>
    <property type="evidence" value="ECO:0007669"/>
    <property type="project" value="InterPro"/>
</dbReference>
<keyword evidence="2 6" id="KW-0812">Transmembrane</keyword>
<gene>
    <name evidence="7" type="ORF">CEE69_18475</name>
</gene>
<feature type="transmembrane region" description="Helical" evidence="6">
    <location>
        <begin position="208"/>
        <end position="226"/>
    </location>
</feature>
<dbReference type="GO" id="GO:0005384">
    <property type="term" value="F:manganese ion transmembrane transporter activity"/>
    <property type="evidence" value="ECO:0007669"/>
    <property type="project" value="InterPro"/>
</dbReference>
<accession>A0A2G1W4E4</accession>
<dbReference type="Proteomes" id="UP000225740">
    <property type="component" value="Unassembled WGS sequence"/>
</dbReference>
<dbReference type="InterPro" id="IPR008217">
    <property type="entry name" value="Ccc1_fam"/>
</dbReference>
<keyword evidence="4 6" id="KW-0472">Membrane</keyword>
<evidence type="ECO:0000256" key="3">
    <source>
        <dbReference type="ARBA" id="ARBA00022989"/>
    </source>
</evidence>
<comment type="subcellular location">
    <subcellularLocation>
        <location evidence="1">Endomembrane system</location>
        <topology evidence="1">Multi-pass membrane protein</topology>
    </subcellularLocation>
</comment>
<evidence type="ECO:0008006" key="9">
    <source>
        <dbReference type="Google" id="ProtNLM"/>
    </source>
</evidence>
<dbReference type="RefSeq" id="WP_099262106.1">
    <property type="nucleotide sequence ID" value="NZ_NIZW01000014.1"/>
</dbReference>